<dbReference type="PANTHER" id="PTHR43081">
    <property type="entry name" value="ADENYLATE CYCLASE, TERMINAL-DIFFERENTIATION SPECIFIC-RELATED"/>
    <property type="match status" value="1"/>
</dbReference>
<evidence type="ECO:0000256" key="2">
    <source>
        <dbReference type="SAM" id="SignalP"/>
    </source>
</evidence>
<keyword evidence="1" id="KW-1133">Transmembrane helix</keyword>
<reference evidence="4" key="1">
    <citation type="journal article" date="2020" name="bioRxiv">
        <title>Comparative genomics of Chlamydomonas.</title>
        <authorList>
            <person name="Craig R.J."/>
            <person name="Hasan A.R."/>
            <person name="Ness R.W."/>
            <person name="Keightley P.D."/>
        </authorList>
    </citation>
    <scope>NUCLEOTIDE SEQUENCE</scope>
    <source>
        <strain evidence="4">CCAP 11/70</strain>
    </source>
</reference>
<dbReference type="InterPro" id="IPR050697">
    <property type="entry name" value="Adenylyl/Guanylyl_Cyclase_3/4"/>
</dbReference>
<dbReference type="Proteomes" id="UP000612055">
    <property type="component" value="Unassembled WGS sequence"/>
</dbReference>
<feature type="transmembrane region" description="Helical" evidence="1">
    <location>
        <begin position="749"/>
        <end position="773"/>
    </location>
</feature>
<sequence length="1195" mass="126388">MHVRRLLLVVLLAVLTAAPCQANEVCSDTLFQDLSVLVLNVLSFNGVSYRQGELAAILEGPFTKFSACANVTDDESTKKLEWLLLPGWHGGYVMDVFRYMAKLPSSNLKRYNYLFPDLLPPMSEIRTAADVRSLLSMPTSGAYSFTAEDPATLTPFAFLFDDDVHAARNSKMPMFSELAENSCVSKSAPQGPLHPRMFLSMLYRADALTTMAAAGVIKPERAIPSDWDGLLEVLEAHQRLVSLLLMQANTSSSRPSLALPRYGLCVNADHTCGRLGDLFAAIAASIVQFNGTRQGYIFDLTLPPPTLKTLFSRPGWRRAAEVLQSLLQYNAPAAANAAAAVETNGTDGEDGPSCHGIGAQVFNTGECLITFEFETSMRMASLMPAIKGKLGVAPVPGSREVAAGPGGALVPCTADLCAVSYNHDLLYLQPALEGAEAAAAASLAVTPGQISGSDSVPRVGRSPLPVFAAREAVAVARLRQNPGAAKLDLPIINRAPLAVVLDELINVRYSSSANDPITLQDVISFQQSLASGTDDGRYTRQTALDALRETVEFGPNSTRGCESYAQGDWWRVLAPSRGNRSASPSTANASPPNAAGNLSSDLAAVRMPYAAWSGDAALFDATQWSPDTPGQSAGYFRTVWHALHSPNVAPHPRSPMQINLYRHALSYAAMALLAASYNDAPNANATGGTAIGGGVEVSIAELERAWAVMAEVVDPSTMRAVYEDSIAAPQYVAAPGPPAGNSLRAGEKAAIGAAVGAAGVILLVASVMGLVMLRRRRRRQHRDLFGRVMAPKEGPDTTLLITDAQNSTVLWEQLPVEVMDVVLKLHHSTIRSVLARHNGYESATEGDSFILAFATPSAALGFATSCQVLRLPDGRVAVVAYRGLRVRMGLHSGLKDPAQVAFNKVVSSYAYKGDFAELAKLVSDAAPGGLITLSHYAFARLRHTQPGTGSSAADALNDQSTHDGPPSIEVEEPHALFLAVPPSLLCRLALRPQLRVVRTVKLGSLAAPVRRVTVAFMKVVGASSILSDLPGPGARALEAFQQIAGRLLTPGGGYKVEGADGLVLAVFASPVAALAWACSCITALCQHQWEDALLAHELCQVGLDVGTVTHTLTEASGRLSYRGKPMNRAARIAGIGGAGQVLCSGDTWEACGAEEPGLLDRYVGLSLGCMALKGVAQPLEVVQVLPEGQGGQGCG</sequence>
<evidence type="ECO:0000313" key="5">
    <source>
        <dbReference type="Proteomes" id="UP000612055"/>
    </source>
</evidence>
<dbReference type="GO" id="GO:0009190">
    <property type="term" value="P:cyclic nucleotide biosynthetic process"/>
    <property type="evidence" value="ECO:0007669"/>
    <property type="project" value="InterPro"/>
</dbReference>
<proteinExistence type="predicted"/>
<protein>
    <recommendedName>
        <fullName evidence="3">Guanylate cyclase domain-containing protein</fullName>
    </recommendedName>
</protein>
<keyword evidence="1" id="KW-0472">Membrane</keyword>
<feature type="domain" description="Guanylate cyclase" evidence="3">
    <location>
        <begin position="798"/>
        <end position="923"/>
    </location>
</feature>
<accession>A0A836C0Y7</accession>
<name>A0A836C0Y7_9CHLO</name>
<dbReference type="Gene3D" id="3.40.190.10">
    <property type="entry name" value="Periplasmic binding protein-like II"/>
    <property type="match status" value="1"/>
</dbReference>
<dbReference type="InterPro" id="IPR029787">
    <property type="entry name" value="Nucleotide_cyclase"/>
</dbReference>
<feature type="signal peptide" evidence="2">
    <location>
        <begin position="1"/>
        <end position="22"/>
    </location>
</feature>
<dbReference type="EMBL" id="JAEHOE010000019">
    <property type="protein sequence ID" value="KAG2496361.1"/>
    <property type="molecule type" value="Genomic_DNA"/>
</dbReference>
<dbReference type="CDD" id="cd07302">
    <property type="entry name" value="CHD"/>
    <property type="match status" value="1"/>
</dbReference>
<keyword evidence="5" id="KW-1185">Reference proteome</keyword>
<dbReference type="SUPFAM" id="SSF55073">
    <property type="entry name" value="Nucleotide cyclase"/>
    <property type="match status" value="2"/>
</dbReference>
<gene>
    <name evidence="4" type="ORF">HYH03_005591</name>
</gene>
<evidence type="ECO:0000259" key="3">
    <source>
        <dbReference type="PROSITE" id="PS50125"/>
    </source>
</evidence>
<dbReference type="OrthoDB" id="541069at2759"/>
<dbReference type="PANTHER" id="PTHR43081:SF1">
    <property type="entry name" value="ADENYLATE CYCLASE, TERMINAL-DIFFERENTIATION SPECIFIC"/>
    <property type="match status" value="1"/>
</dbReference>
<feature type="chain" id="PRO_5033008287" description="Guanylate cyclase domain-containing protein" evidence="2">
    <location>
        <begin position="23"/>
        <end position="1195"/>
    </location>
</feature>
<dbReference type="Gene3D" id="3.30.70.1230">
    <property type="entry name" value="Nucleotide cyclase"/>
    <property type="match status" value="2"/>
</dbReference>
<organism evidence="4 5">
    <name type="scientific">Edaphochlamys debaryana</name>
    <dbReference type="NCBI Taxonomy" id="47281"/>
    <lineage>
        <taxon>Eukaryota</taxon>
        <taxon>Viridiplantae</taxon>
        <taxon>Chlorophyta</taxon>
        <taxon>core chlorophytes</taxon>
        <taxon>Chlorophyceae</taxon>
        <taxon>CS clade</taxon>
        <taxon>Chlamydomonadales</taxon>
        <taxon>Chlamydomonadales incertae sedis</taxon>
        <taxon>Edaphochlamys</taxon>
    </lineage>
</organism>
<keyword evidence="2" id="KW-0732">Signal</keyword>
<dbReference type="AlphaFoldDB" id="A0A836C0Y7"/>
<evidence type="ECO:0000256" key="1">
    <source>
        <dbReference type="SAM" id="Phobius"/>
    </source>
</evidence>
<dbReference type="GO" id="GO:0035556">
    <property type="term" value="P:intracellular signal transduction"/>
    <property type="evidence" value="ECO:0007669"/>
    <property type="project" value="InterPro"/>
</dbReference>
<dbReference type="InterPro" id="IPR001054">
    <property type="entry name" value="A/G_cyclase"/>
</dbReference>
<keyword evidence="1" id="KW-0812">Transmembrane</keyword>
<dbReference type="PROSITE" id="PS50125">
    <property type="entry name" value="GUANYLATE_CYCLASE_2"/>
    <property type="match status" value="1"/>
</dbReference>
<comment type="caution">
    <text evidence="4">The sequence shown here is derived from an EMBL/GenBank/DDBJ whole genome shotgun (WGS) entry which is preliminary data.</text>
</comment>
<dbReference type="Pfam" id="PF00211">
    <property type="entry name" value="Guanylate_cyc"/>
    <property type="match status" value="1"/>
</dbReference>
<evidence type="ECO:0000313" key="4">
    <source>
        <dbReference type="EMBL" id="KAG2496361.1"/>
    </source>
</evidence>
<dbReference type="SMART" id="SM00044">
    <property type="entry name" value="CYCc"/>
    <property type="match status" value="1"/>
</dbReference>